<organism evidence="1 2">
    <name type="scientific">Acrobeloides nanus</name>
    <dbReference type="NCBI Taxonomy" id="290746"/>
    <lineage>
        <taxon>Eukaryota</taxon>
        <taxon>Metazoa</taxon>
        <taxon>Ecdysozoa</taxon>
        <taxon>Nematoda</taxon>
        <taxon>Chromadorea</taxon>
        <taxon>Rhabditida</taxon>
        <taxon>Tylenchina</taxon>
        <taxon>Cephalobomorpha</taxon>
        <taxon>Cephaloboidea</taxon>
        <taxon>Cephalobidae</taxon>
        <taxon>Acrobeloides</taxon>
    </lineage>
</organism>
<proteinExistence type="predicted"/>
<sequence length="67" mass="7581">MISLIDEDQDPGLWKEEGVIVEEVPVIAMIVIEVMDIEEVVHVLGIEEKEAVRVHHQGGHEVLQGKW</sequence>
<dbReference type="WBParaSite" id="ACRNAN_scaffold13014.g22213.t1">
    <property type="protein sequence ID" value="ACRNAN_scaffold13014.g22213.t1"/>
    <property type="gene ID" value="ACRNAN_scaffold13014.g22213"/>
</dbReference>
<dbReference type="AlphaFoldDB" id="A0A914CPG9"/>
<protein>
    <submittedName>
        <fullName evidence="2">Uncharacterized protein</fullName>
    </submittedName>
</protein>
<accession>A0A914CPG9</accession>
<reference evidence="2" key="1">
    <citation type="submission" date="2022-11" db="UniProtKB">
        <authorList>
            <consortium name="WormBaseParasite"/>
        </authorList>
    </citation>
    <scope>IDENTIFICATION</scope>
</reference>
<evidence type="ECO:0000313" key="2">
    <source>
        <dbReference type="WBParaSite" id="ACRNAN_scaffold13014.g22213.t1"/>
    </source>
</evidence>
<evidence type="ECO:0000313" key="1">
    <source>
        <dbReference type="Proteomes" id="UP000887540"/>
    </source>
</evidence>
<keyword evidence="1" id="KW-1185">Reference proteome</keyword>
<name>A0A914CPG9_9BILA</name>
<dbReference type="Proteomes" id="UP000887540">
    <property type="component" value="Unplaced"/>
</dbReference>